<keyword evidence="3" id="KW-1185">Reference proteome</keyword>
<name>A0AAV2QLT2_MEGNR</name>
<evidence type="ECO:0000313" key="2">
    <source>
        <dbReference type="EMBL" id="CAL4086536.1"/>
    </source>
</evidence>
<feature type="compositionally biased region" description="Basic residues" evidence="1">
    <location>
        <begin position="1"/>
        <end position="19"/>
    </location>
</feature>
<protein>
    <recommendedName>
        <fullName evidence="4">PHD-type domain-containing protein</fullName>
    </recommendedName>
</protein>
<feature type="region of interest" description="Disordered" evidence="1">
    <location>
        <begin position="1"/>
        <end position="77"/>
    </location>
</feature>
<feature type="compositionally biased region" description="Basic and acidic residues" evidence="1">
    <location>
        <begin position="26"/>
        <end position="64"/>
    </location>
</feature>
<feature type="non-terminal residue" evidence="2">
    <location>
        <position position="175"/>
    </location>
</feature>
<dbReference type="AlphaFoldDB" id="A0AAV2QLT2"/>
<evidence type="ECO:0000313" key="3">
    <source>
        <dbReference type="Proteomes" id="UP001497623"/>
    </source>
</evidence>
<gene>
    <name evidence="2" type="ORF">MNOR_LOCUS13030</name>
</gene>
<dbReference type="EMBL" id="CAXKWB010007315">
    <property type="protein sequence ID" value="CAL4086536.1"/>
    <property type="molecule type" value="Genomic_DNA"/>
</dbReference>
<reference evidence="2 3" key="1">
    <citation type="submission" date="2024-05" db="EMBL/GenBank/DDBJ databases">
        <authorList>
            <person name="Wallberg A."/>
        </authorList>
    </citation>
    <scope>NUCLEOTIDE SEQUENCE [LARGE SCALE GENOMIC DNA]</scope>
</reference>
<comment type="caution">
    <text evidence="2">The sequence shown here is derived from an EMBL/GenBank/DDBJ whole genome shotgun (WGS) entry which is preliminary data.</text>
</comment>
<dbReference type="Proteomes" id="UP001497623">
    <property type="component" value="Unassembled WGS sequence"/>
</dbReference>
<evidence type="ECO:0008006" key="4">
    <source>
        <dbReference type="Google" id="ProtNLM"/>
    </source>
</evidence>
<evidence type="ECO:0000256" key="1">
    <source>
        <dbReference type="SAM" id="MobiDB-lite"/>
    </source>
</evidence>
<organism evidence="2 3">
    <name type="scientific">Meganyctiphanes norvegica</name>
    <name type="common">Northern krill</name>
    <name type="synonym">Thysanopoda norvegica</name>
    <dbReference type="NCBI Taxonomy" id="48144"/>
    <lineage>
        <taxon>Eukaryota</taxon>
        <taxon>Metazoa</taxon>
        <taxon>Ecdysozoa</taxon>
        <taxon>Arthropoda</taxon>
        <taxon>Crustacea</taxon>
        <taxon>Multicrustacea</taxon>
        <taxon>Malacostraca</taxon>
        <taxon>Eumalacostraca</taxon>
        <taxon>Eucarida</taxon>
        <taxon>Euphausiacea</taxon>
        <taxon>Euphausiidae</taxon>
        <taxon>Meganyctiphanes</taxon>
    </lineage>
</organism>
<proteinExistence type="predicted"/>
<sequence length="175" mass="20871">MLQKKEKKKKRKQRKKSKGRAISNEKNYENMDRSPEAKRKRGEENEDIGNDKEGGKDNEENEKIKKMKTKKKEDEEDDYSWYEEDINTWNEFLMAAKENGKFKKCIDCKKMYCAEYDNKAKIKCLVCNLNNHGCIKEKSCQLSEGYVWLCIECKETIENKDTDLIEKIREEMVKK</sequence>
<accession>A0AAV2QLT2</accession>